<dbReference type="Proteomes" id="UP000185597">
    <property type="component" value="Unassembled WGS sequence"/>
</dbReference>
<feature type="short sequence motif" description="Nudix box" evidence="7">
    <location>
        <begin position="51"/>
        <end position="72"/>
    </location>
</feature>
<feature type="binding site" evidence="6">
    <location>
        <position position="123"/>
    </location>
    <ligand>
        <name>Mg(2+)</name>
        <dbReference type="ChEBI" id="CHEBI:18420"/>
    </ligand>
</feature>
<dbReference type="GO" id="GO:0008727">
    <property type="term" value="F:GDP-mannose mannosyl hydrolase activity"/>
    <property type="evidence" value="ECO:0007669"/>
    <property type="project" value="InterPro"/>
</dbReference>
<evidence type="ECO:0000256" key="6">
    <source>
        <dbReference type="PIRSR" id="PIRSR037599-3"/>
    </source>
</evidence>
<dbReference type="GO" id="GO:0046872">
    <property type="term" value="F:metal ion binding"/>
    <property type="evidence" value="ECO:0007669"/>
    <property type="project" value="UniProtKB-KW"/>
</dbReference>
<dbReference type="InterPro" id="IPR033715">
    <property type="entry name" value="GDPMH"/>
</dbReference>
<feature type="binding site" evidence="5">
    <location>
        <position position="37"/>
    </location>
    <ligand>
        <name>substrate</name>
    </ligand>
</feature>
<keyword evidence="3 6" id="KW-0460">Magnesium</keyword>
<keyword evidence="2 9" id="KW-0378">Hydrolase</keyword>
<dbReference type="CDD" id="cd03430">
    <property type="entry name" value="NUDIX_GDPMH_NudD"/>
    <property type="match status" value="1"/>
</dbReference>
<evidence type="ECO:0000259" key="8">
    <source>
        <dbReference type="PROSITE" id="PS51462"/>
    </source>
</evidence>
<feature type="site" description="Critical for catalysis" evidence="4">
    <location>
        <position position="124"/>
    </location>
</feature>
<keyword evidence="1 6" id="KW-0479">Metal-binding</keyword>
<name>A0AA44RGN0_CITBR</name>
<sequence length="160" mass="18580">MMFLSKGEFANVVRSTPLISLDFIIENEFGEFLVGKRTHRPAKGYWFVPGGRVLKDETLELAFMRLTEEELGRKFSITDGRFFGVWQHFYDDNFSGSSFSTHYIVLGYRLSINASTLVLPSKQHDTWRWEKPDELNADSNVHTNSQAYFNPFRKEQVQGI</sequence>
<evidence type="ECO:0000313" key="9">
    <source>
        <dbReference type="EMBL" id="OLY68425.1"/>
    </source>
</evidence>
<dbReference type="PANTHER" id="PTHR43046:SF12">
    <property type="entry name" value="GDP-MANNOSE MANNOSYL HYDROLASE"/>
    <property type="match status" value="1"/>
</dbReference>
<dbReference type="NCBIfam" id="NF011963">
    <property type="entry name" value="PRK15434.1"/>
    <property type="match status" value="1"/>
</dbReference>
<organism evidence="9 10">
    <name type="scientific">Citrobacter braakii</name>
    <dbReference type="NCBI Taxonomy" id="57706"/>
    <lineage>
        <taxon>Bacteria</taxon>
        <taxon>Pseudomonadati</taxon>
        <taxon>Pseudomonadota</taxon>
        <taxon>Gammaproteobacteria</taxon>
        <taxon>Enterobacterales</taxon>
        <taxon>Enterobacteriaceae</taxon>
        <taxon>Citrobacter</taxon>
        <taxon>Citrobacter freundii complex</taxon>
    </lineage>
</organism>
<dbReference type="InterPro" id="IPR020084">
    <property type="entry name" value="NUDIX_hydrolase_CS"/>
</dbReference>
<dbReference type="Pfam" id="PF00293">
    <property type="entry name" value="NUDIX"/>
    <property type="match status" value="1"/>
</dbReference>
<feature type="binding site" evidence="6">
    <location>
        <position position="50"/>
    </location>
    <ligand>
        <name>Mg(2+)</name>
        <dbReference type="ChEBI" id="CHEBI:18420"/>
    </ligand>
</feature>
<reference evidence="9 10" key="1">
    <citation type="submission" date="2017-01" db="EMBL/GenBank/DDBJ databases">
        <title>First report of the plasmid-mediated mcr-1 gene in Citrobacter freudii.</title>
        <authorList>
            <person name="Liu J."/>
            <person name="Yang Y."/>
            <person name="Li Y."/>
            <person name="Liu D."/>
            <person name="Tuo H."/>
            <person name="Davis M."/>
            <person name="Zhang A."/>
        </authorList>
    </citation>
    <scope>NUCLEOTIDE SEQUENCE [LARGE SCALE GENOMIC DNA]</scope>
    <source>
        <strain evidence="9 10">SCC4</strain>
    </source>
</reference>
<feature type="binding site" evidence="5">
    <location>
        <position position="9"/>
    </location>
    <ligand>
        <name>substrate</name>
    </ligand>
</feature>
<evidence type="ECO:0000256" key="2">
    <source>
        <dbReference type="ARBA" id="ARBA00022801"/>
    </source>
</evidence>
<evidence type="ECO:0000256" key="3">
    <source>
        <dbReference type="ARBA" id="ARBA00022842"/>
    </source>
</evidence>
<evidence type="ECO:0000256" key="7">
    <source>
        <dbReference type="PIRSR" id="PIRSR037599-4"/>
    </source>
</evidence>
<proteinExistence type="predicted"/>
<dbReference type="PROSITE" id="PS51462">
    <property type="entry name" value="NUDIX"/>
    <property type="match status" value="1"/>
</dbReference>
<dbReference type="Gene3D" id="3.90.79.10">
    <property type="entry name" value="Nucleoside Triphosphate Pyrophosphohydrolase"/>
    <property type="match status" value="1"/>
</dbReference>
<protein>
    <submittedName>
        <fullName evidence="9">GDP-mannose mannosyl hydrolase</fullName>
    </submittedName>
</protein>
<dbReference type="InterPro" id="IPR000086">
    <property type="entry name" value="NUDIX_hydrolase_dom"/>
</dbReference>
<dbReference type="PIRSF" id="PIRSF037599">
    <property type="entry name" value="GDPMH"/>
    <property type="match status" value="1"/>
</dbReference>
<dbReference type="AlphaFoldDB" id="A0AA44RGN0"/>
<feature type="domain" description="Nudix hydrolase" evidence="8">
    <location>
        <begin position="14"/>
        <end position="154"/>
    </location>
</feature>
<dbReference type="PANTHER" id="PTHR43046">
    <property type="entry name" value="GDP-MANNOSE MANNOSYL HYDROLASE"/>
    <property type="match status" value="1"/>
</dbReference>
<comment type="caution">
    <text evidence="9">The sequence shown here is derived from an EMBL/GenBank/DDBJ whole genome shotgun (WGS) entry which is preliminary data.</text>
</comment>
<feature type="binding site" evidence="5">
    <location>
        <begin position="3"/>
        <end position="4"/>
    </location>
    <ligand>
        <name>substrate</name>
    </ligand>
</feature>
<evidence type="ECO:0000256" key="1">
    <source>
        <dbReference type="ARBA" id="ARBA00022723"/>
    </source>
</evidence>
<evidence type="ECO:0000256" key="5">
    <source>
        <dbReference type="PIRSR" id="PIRSR037599-2"/>
    </source>
</evidence>
<dbReference type="PROSITE" id="PS00893">
    <property type="entry name" value="NUDIX_BOX"/>
    <property type="match status" value="1"/>
</dbReference>
<comment type="cofactor">
    <cofactor evidence="6">
        <name>Mg(2+)</name>
        <dbReference type="ChEBI" id="CHEBI:18420"/>
    </cofactor>
    <text evidence="6">Binds 1 Mg(2+) ion per subunit.</text>
</comment>
<accession>A0AA44RGN0</accession>
<evidence type="ECO:0000313" key="10">
    <source>
        <dbReference type="Proteomes" id="UP000185597"/>
    </source>
</evidence>
<dbReference type="InterPro" id="IPR015797">
    <property type="entry name" value="NUDIX_hydrolase-like_dom_sf"/>
</dbReference>
<gene>
    <name evidence="9" type="ORF">BWD41_15685</name>
</gene>
<feature type="binding site" evidence="6">
    <location>
        <position position="70"/>
    </location>
    <ligand>
        <name>Mg(2+)</name>
        <dbReference type="ChEBI" id="CHEBI:18420"/>
    </ligand>
</feature>
<dbReference type="EMBL" id="MTCP01000007">
    <property type="protein sequence ID" value="OLY68425.1"/>
    <property type="molecule type" value="Genomic_DNA"/>
</dbReference>
<dbReference type="SUPFAM" id="SSF55811">
    <property type="entry name" value="Nudix"/>
    <property type="match status" value="1"/>
</dbReference>
<evidence type="ECO:0000256" key="4">
    <source>
        <dbReference type="PIRSR" id="PIRSR037599-1"/>
    </source>
</evidence>